<proteinExistence type="predicted"/>
<dbReference type="AlphaFoldDB" id="A0A2S7FD13"/>
<dbReference type="EMBL" id="LRDH01000077">
    <property type="protein sequence ID" value="PPV16557.1"/>
    <property type="molecule type" value="Genomic_DNA"/>
</dbReference>
<sequence>MLTPDTLRKGSKTELIRYAKKEYNKRIERVKKAEEYFKNATIEEIEKNEGTLLLILRELSAIGNEIERLTGEKIDSDVAVNGFKGA</sequence>
<comment type="caution">
    <text evidence="1">The sequence shown here is derived from an EMBL/GenBank/DDBJ whole genome shotgun (WGS) entry which is preliminary data.</text>
</comment>
<dbReference type="RefSeq" id="WP_043662916.1">
    <property type="nucleotide sequence ID" value="NZ_JSEG01000005.1"/>
</dbReference>
<evidence type="ECO:0000313" key="1">
    <source>
        <dbReference type="EMBL" id="PPV16557.1"/>
    </source>
</evidence>
<organism evidence="1 2">
    <name type="scientific">Clostridium butyricum</name>
    <dbReference type="NCBI Taxonomy" id="1492"/>
    <lineage>
        <taxon>Bacteria</taxon>
        <taxon>Bacillati</taxon>
        <taxon>Bacillota</taxon>
        <taxon>Clostridia</taxon>
        <taxon>Eubacteriales</taxon>
        <taxon>Clostridiaceae</taxon>
        <taxon>Clostridium</taxon>
    </lineage>
</organism>
<evidence type="ECO:0000313" key="2">
    <source>
        <dbReference type="Proteomes" id="UP000238081"/>
    </source>
</evidence>
<name>A0A2S7FD13_CLOBU</name>
<dbReference type="Proteomes" id="UP000238081">
    <property type="component" value="Unassembled WGS sequence"/>
</dbReference>
<accession>A0A2S7FD13</accession>
<reference evidence="1 2" key="1">
    <citation type="submission" date="2016-01" db="EMBL/GenBank/DDBJ databases">
        <title>Characterization of the Clostridium difficile lineages that are prevalent in Hong Kong and China.</title>
        <authorList>
            <person name="Kwok J.S.-L."/>
            <person name="Lam W.-Y."/>
            <person name="Ip M."/>
            <person name="Chan T.-F."/>
            <person name="Hawkey P.M."/>
            <person name="Tsui S.K.-W."/>
        </authorList>
    </citation>
    <scope>NUCLEOTIDE SEQUENCE [LARGE SCALE GENOMIC DNA]</scope>
    <source>
        <strain evidence="1 2">300064</strain>
    </source>
</reference>
<protein>
    <submittedName>
        <fullName evidence="1">Uncharacterized protein</fullName>
    </submittedName>
</protein>
<gene>
    <name evidence="1" type="ORF">AWN73_09820</name>
</gene>